<name>A0A7S2XNX8_9STRA</name>
<feature type="region of interest" description="Disordered" evidence="4">
    <location>
        <begin position="176"/>
        <end position="195"/>
    </location>
</feature>
<dbReference type="SUPFAM" id="SSF48403">
    <property type="entry name" value="Ankyrin repeat"/>
    <property type="match status" value="1"/>
</dbReference>
<dbReference type="InterPro" id="IPR036770">
    <property type="entry name" value="Ankyrin_rpt-contain_sf"/>
</dbReference>
<feature type="region of interest" description="Disordered" evidence="4">
    <location>
        <begin position="432"/>
        <end position="457"/>
    </location>
</feature>
<evidence type="ECO:0000313" key="5">
    <source>
        <dbReference type="EMBL" id="CAD9817963.1"/>
    </source>
</evidence>
<reference evidence="5" key="1">
    <citation type="submission" date="2021-01" db="EMBL/GenBank/DDBJ databases">
        <authorList>
            <person name="Corre E."/>
            <person name="Pelletier E."/>
            <person name="Niang G."/>
            <person name="Scheremetjew M."/>
            <person name="Finn R."/>
            <person name="Kale V."/>
            <person name="Holt S."/>
            <person name="Cochrane G."/>
            <person name="Meng A."/>
            <person name="Brown T."/>
            <person name="Cohen L."/>
        </authorList>
    </citation>
    <scope>NUCLEOTIDE SEQUENCE</scope>
    <source>
        <strain evidence="5">CCMP2084</strain>
    </source>
</reference>
<keyword evidence="2" id="KW-0040">ANK repeat</keyword>
<feature type="compositionally biased region" description="Polar residues" evidence="4">
    <location>
        <begin position="515"/>
        <end position="539"/>
    </location>
</feature>
<feature type="compositionally biased region" description="Basic and acidic residues" evidence="4">
    <location>
        <begin position="178"/>
        <end position="195"/>
    </location>
</feature>
<dbReference type="GO" id="GO:0051017">
    <property type="term" value="P:actin filament bundle assembly"/>
    <property type="evidence" value="ECO:0007669"/>
    <property type="project" value="TreeGrafter"/>
</dbReference>
<keyword evidence="1" id="KW-0677">Repeat</keyword>
<feature type="coiled-coil region" evidence="3">
    <location>
        <begin position="285"/>
        <end position="312"/>
    </location>
</feature>
<protein>
    <submittedName>
        <fullName evidence="5">Uncharacterized protein</fullName>
    </submittedName>
</protein>
<evidence type="ECO:0000256" key="2">
    <source>
        <dbReference type="ARBA" id="ARBA00023043"/>
    </source>
</evidence>
<sequence length="590" mass="67139">MTIDVTNSMESTILDRKIVDYQKNPSRIFQLLARELWEGAQELVEHKPSEASIWIARSLKRTKSKEHWEFLPLHIACMNCDFCPGDSINKLILKLIEVYPAGVSTPDFCGDLPLHHALRSGANSTVIAALLLPNLETLEYKDSQGKNAMEILLSIGHDKGTLEDLLPLLRRVQKSLSSKKEHSENDDHKFYESRDPIEESSKISFDNESVILGGKSFEMSEKDKEIEALRDVISLQNKHVNELQDQLKRRSGVLDKGAGNKETENFKSTLDKVKEKMSETFTKKLKEQHEHATQLESEVERLESCNNALKRERDVLTFESVKLKLAIERWKITAEQQDSTELAKSKLEESFKREIADLFTELTKSHRSEANLQEDLINLTKENGRRKNDMIVSRSTIAGLEVEIAALRRKIVGEPSFASPFRVSTAEMLTLSNKEQTPTPELATSEVGQQEQDQRDERGHLQEIGRQMFDEMIRQQGPIESKKDETEHNTLKIARQIVDDMMREKINTYGIECPPSNSKLNKTTAHDNNAVLPNTPNTNTKKHSGQDGTPSSSPLPPKFHNSYQSRVKRRDKVKPRNTAYKSVVMKTANT</sequence>
<dbReference type="PANTHER" id="PTHR24153">
    <property type="entry name" value="ESPIN"/>
    <property type="match status" value="1"/>
</dbReference>
<dbReference type="GO" id="GO:0051015">
    <property type="term" value="F:actin filament binding"/>
    <property type="evidence" value="ECO:0007669"/>
    <property type="project" value="TreeGrafter"/>
</dbReference>
<proteinExistence type="predicted"/>
<dbReference type="EMBL" id="HBHQ01014666">
    <property type="protein sequence ID" value="CAD9817963.1"/>
    <property type="molecule type" value="Transcribed_RNA"/>
</dbReference>
<dbReference type="GO" id="GO:0005737">
    <property type="term" value="C:cytoplasm"/>
    <property type="evidence" value="ECO:0007669"/>
    <property type="project" value="TreeGrafter"/>
</dbReference>
<evidence type="ECO:0000256" key="3">
    <source>
        <dbReference type="SAM" id="Coils"/>
    </source>
</evidence>
<dbReference type="InterPro" id="IPR052420">
    <property type="entry name" value="Espin/Espin-like"/>
</dbReference>
<dbReference type="Gene3D" id="1.25.40.20">
    <property type="entry name" value="Ankyrin repeat-containing domain"/>
    <property type="match status" value="1"/>
</dbReference>
<organism evidence="5">
    <name type="scientific">Attheya septentrionalis</name>
    <dbReference type="NCBI Taxonomy" id="420275"/>
    <lineage>
        <taxon>Eukaryota</taxon>
        <taxon>Sar</taxon>
        <taxon>Stramenopiles</taxon>
        <taxon>Ochrophyta</taxon>
        <taxon>Bacillariophyta</taxon>
        <taxon>Coscinodiscophyceae</taxon>
        <taxon>Chaetocerotophycidae</taxon>
        <taxon>Chaetocerotales</taxon>
        <taxon>Attheyaceae</taxon>
        <taxon>Attheya</taxon>
    </lineage>
</organism>
<dbReference type="PANTHER" id="PTHR24153:SF8">
    <property type="entry name" value="FORKED, ISOFORM F"/>
    <property type="match status" value="1"/>
</dbReference>
<feature type="region of interest" description="Disordered" evidence="4">
    <location>
        <begin position="513"/>
        <end position="590"/>
    </location>
</feature>
<keyword evidence="3" id="KW-0175">Coiled coil</keyword>
<evidence type="ECO:0000256" key="4">
    <source>
        <dbReference type="SAM" id="MobiDB-lite"/>
    </source>
</evidence>
<feature type="compositionally biased region" description="Basic residues" evidence="4">
    <location>
        <begin position="566"/>
        <end position="575"/>
    </location>
</feature>
<evidence type="ECO:0000256" key="1">
    <source>
        <dbReference type="ARBA" id="ARBA00022737"/>
    </source>
</evidence>
<gene>
    <name evidence="5" type="ORF">ASEP1449_LOCUS9795</name>
</gene>
<dbReference type="AlphaFoldDB" id="A0A7S2XNX8"/>
<accession>A0A7S2XNX8</accession>